<dbReference type="HAMAP" id="MF_01104">
    <property type="entry name" value="Syd"/>
    <property type="match status" value="1"/>
</dbReference>
<comment type="caution">
    <text evidence="5">The sequence shown here is derived from an EMBL/GenBank/DDBJ whole genome shotgun (WGS) entry which is preliminary data.</text>
</comment>
<dbReference type="InterPro" id="IPR009948">
    <property type="entry name" value="Syd"/>
</dbReference>
<dbReference type="Pfam" id="PF07348">
    <property type="entry name" value="Syd"/>
    <property type="match status" value="1"/>
</dbReference>
<proteinExistence type="inferred from homology"/>
<dbReference type="EMBL" id="SMGD01000015">
    <property type="protein sequence ID" value="TCK47272.1"/>
    <property type="molecule type" value="Genomic_DNA"/>
</dbReference>
<dbReference type="NCBIfam" id="NF003439">
    <property type="entry name" value="PRK04968.1"/>
    <property type="match status" value="1"/>
</dbReference>
<organism evidence="5 6">
    <name type="scientific">Celerinatantimonas diazotrophica</name>
    <dbReference type="NCBI Taxonomy" id="412034"/>
    <lineage>
        <taxon>Bacteria</taxon>
        <taxon>Pseudomonadati</taxon>
        <taxon>Pseudomonadota</taxon>
        <taxon>Gammaproteobacteria</taxon>
        <taxon>Celerinatantimonadaceae</taxon>
        <taxon>Celerinatantimonas</taxon>
    </lineage>
</organism>
<dbReference type="Gene3D" id="3.40.1580.20">
    <property type="entry name" value="Syd protein"/>
    <property type="match status" value="1"/>
</dbReference>
<comment type="function">
    <text evidence="4">Interacts with the SecY protein in vivo. May bind preferentially to an uncomplexed state of SecY, thus functioning either as a chelating agent for excess SecY in the cell or as a regulatory factor that negatively controls the translocase function.</text>
</comment>
<dbReference type="AlphaFoldDB" id="A0A4R1J9J5"/>
<keyword evidence="6" id="KW-1185">Reference proteome</keyword>
<protein>
    <recommendedName>
        <fullName evidence="4">Protein Syd</fullName>
    </recommendedName>
</protein>
<reference evidence="5 6" key="1">
    <citation type="submission" date="2019-03" db="EMBL/GenBank/DDBJ databases">
        <title>Genomic Encyclopedia of Type Strains, Phase IV (KMG-IV): sequencing the most valuable type-strain genomes for metagenomic binning, comparative biology and taxonomic classification.</title>
        <authorList>
            <person name="Goeker M."/>
        </authorList>
    </citation>
    <scope>NUCLEOTIDE SEQUENCE [LARGE SCALE GENOMIC DNA]</scope>
    <source>
        <strain evidence="5 6">DSM 18577</strain>
    </source>
</reference>
<evidence type="ECO:0000313" key="5">
    <source>
        <dbReference type="EMBL" id="TCK47272.1"/>
    </source>
</evidence>
<dbReference type="GO" id="GO:0009898">
    <property type="term" value="C:cytoplasmic side of plasma membrane"/>
    <property type="evidence" value="ECO:0007669"/>
    <property type="project" value="InterPro"/>
</dbReference>
<comment type="similarity">
    <text evidence="4">Belongs to the Syd family.</text>
</comment>
<evidence type="ECO:0000256" key="3">
    <source>
        <dbReference type="ARBA" id="ARBA00023136"/>
    </source>
</evidence>
<keyword evidence="1 4" id="KW-1003">Cell membrane</keyword>
<gene>
    <name evidence="4" type="primary">syd</name>
    <name evidence="5" type="ORF">EV690_2981</name>
</gene>
<comment type="subcellular location">
    <subcellularLocation>
        <location evidence="4">Cell inner membrane</location>
        <topology evidence="4">Peripheral membrane protein</topology>
        <orientation evidence="4">Cytoplasmic side</orientation>
    </subcellularLocation>
    <text evidence="4">Loosely associated with the cytoplasmic side of the inner membrane, probably via SecY.</text>
</comment>
<dbReference type="OrthoDB" id="5599437at2"/>
<accession>A0A4R1J9J5</accession>
<dbReference type="InterPro" id="IPR038228">
    <property type="entry name" value="Syd_sf"/>
</dbReference>
<evidence type="ECO:0000256" key="4">
    <source>
        <dbReference type="HAMAP-Rule" id="MF_01104"/>
    </source>
</evidence>
<dbReference type="CDD" id="cd16323">
    <property type="entry name" value="Syd"/>
    <property type="match status" value="1"/>
</dbReference>
<evidence type="ECO:0000313" key="6">
    <source>
        <dbReference type="Proteomes" id="UP000295565"/>
    </source>
</evidence>
<evidence type="ECO:0000256" key="1">
    <source>
        <dbReference type="ARBA" id="ARBA00022475"/>
    </source>
</evidence>
<evidence type="ECO:0000256" key="2">
    <source>
        <dbReference type="ARBA" id="ARBA00022519"/>
    </source>
</evidence>
<dbReference type="Proteomes" id="UP000295565">
    <property type="component" value="Unassembled WGS sequence"/>
</dbReference>
<name>A0A4R1J9J5_9GAMM</name>
<keyword evidence="3 4" id="KW-0472">Membrane</keyword>
<keyword evidence="2 4" id="KW-0997">Cell inner membrane</keyword>
<sequence>MILMNEQQNTVDALDQLISQAEQYWQQVGYPQVEYDAQWPSPCQCSDVVHNRVYWHPVLREKPLDLSATEDALDLSFHPSVKVFYSRYYSETMIVRFNQQKFALVQVWNDDDGVRLQENLIAHILMKRRLKHPETLFIASAEDEMQIVSVVNQTGEVILETLGKKQDKLLASSLGEFLSQLKVTS</sequence>